<gene>
    <name evidence="2" type="ORF">C453_12776</name>
</gene>
<dbReference type="RefSeq" id="WP_008324979.1">
    <property type="nucleotide sequence ID" value="NZ_AOLK01000020.1"/>
</dbReference>
<evidence type="ECO:0000256" key="1">
    <source>
        <dbReference type="SAM" id="MobiDB-lite"/>
    </source>
</evidence>
<dbReference type="AlphaFoldDB" id="M0HIP1"/>
<dbReference type="STRING" id="1230453.C453_12776"/>
<name>M0HIP1_HALEO</name>
<reference evidence="2 3" key="1">
    <citation type="journal article" date="2014" name="PLoS Genet.">
        <title>Phylogenetically driven sequencing of extremely halophilic archaea reveals strategies for static and dynamic osmo-response.</title>
        <authorList>
            <person name="Becker E.A."/>
            <person name="Seitzer P.M."/>
            <person name="Tritt A."/>
            <person name="Larsen D."/>
            <person name="Krusor M."/>
            <person name="Yao A.I."/>
            <person name="Wu D."/>
            <person name="Madern D."/>
            <person name="Eisen J.A."/>
            <person name="Darling A.E."/>
            <person name="Facciotti M.T."/>
        </authorList>
    </citation>
    <scope>NUCLEOTIDE SEQUENCE [LARGE SCALE GENOMIC DNA]</scope>
    <source>
        <strain evidence="2 3">ATCC BAA-1513</strain>
    </source>
</reference>
<proteinExistence type="predicted"/>
<evidence type="ECO:0000313" key="2">
    <source>
        <dbReference type="EMBL" id="ELZ84420.1"/>
    </source>
</evidence>
<protein>
    <submittedName>
        <fullName evidence="2">Uncharacterized protein</fullName>
    </submittedName>
</protein>
<dbReference type="PATRIC" id="fig|1230453.4.peg.2526"/>
<organism evidence="2 3">
    <name type="scientific">Haloferax elongans ATCC BAA-1513</name>
    <dbReference type="NCBI Taxonomy" id="1230453"/>
    <lineage>
        <taxon>Archaea</taxon>
        <taxon>Methanobacteriati</taxon>
        <taxon>Methanobacteriota</taxon>
        <taxon>Stenosarchaea group</taxon>
        <taxon>Halobacteria</taxon>
        <taxon>Halobacteriales</taxon>
        <taxon>Haloferacaceae</taxon>
        <taxon>Haloferax</taxon>
    </lineage>
</organism>
<feature type="region of interest" description="Disordered" evidence="1">
    <location>
        <begin position="1"/>
        <end position="28"/>
    </location>
</feature>
<sequence>MAESTGEQKPTPPVPPTDQTTYPTEKGSRIVATERVDTCDCGGDLVDEEVATGRMVVGMWDATDFDADEYRLSIEWEQTEHRVRCTRCGTGYDY</sequence>
<dbReference type="Proteomes" id="UP000011612">
    <property type="component" value="Unassembled WGS sequence"/>
</dbReference>
<dbReference type="OrthoDB" id="379357at2157"/>
<comment type="caution">
    <text evidence="2">The sequence shown here is derived from an EMBL/GenBank/DDBJ whole genome shotgun (WGS) entry which is preliminary data.</text>
</comment>
<keyword evidence="3" id="KW-1185">Reference proteome</keyword>
<dbReference type="EMBL" id="AOLK01000020">
    <property type="protein sequence ID" value="ELZ84420.1"/>
    <property type="molecule type" value="Genomic_DNA"/>
</dbReference>
<accession>M0HIP1</accession>
<evidence type="ECO:0000313" key="3">
    <source>
        <dbReference type="Proteomes" id="UP000011612"/>
    </source>
</evidence>